<dbReference type="Proteomes" id="UP000017836">
    <property type="component" value="Unassembled WGS sequence"/>
</dbReference>
<feature type="transmembrane region" description="Helical" evidence="1">
    <location>
        <begin position="44"/>
        <end position="63"/>
    </location>
</feature>
<organism evidence="2 3">
    <name type="scientific">Amborella trichopoda</name>
    <dbReference type="NCBI Taxonomy" id="13333"/>
    <lineage>
        <taxon>Eukaryota</taxon>
        <taxon>Viridiplantae</taxon>
        <taxon>Streptophyta</taxon>
        <taxon>Embryophyta</taxon>
        <taxon>Tracheophyta</taxon>
        <taxon>Spermatophyta</taxon>
        <taxon>Magnoliopsida</taxon>
        <taxon>Amborellales</taxon>
        <taxon>Amborellaceae</taxon>
        <taxon>Amborella</taxon>
    </lineage>
</organism>
<gene>
    <name evidence="2" type="ORF">AMTR_s00002p00272030</name>
</gene>
<evidence type="ECO:0000256" key="1">
    <source>
        <dbReference type="SAM" id="Phobius"/>
    </source>
</evidence>
<dbReference type="AlphaFoldDB" id="W1P3P0"/>
<keyword evidence="1" id="KW-0812">Transmembrane</keyword>
<proteinExistence type="predicted"/>
<sequence length="215" mass="25536">MQNPNRQMFATNHPLKPYKCPLLTRPRIFNFLLEKKETTACKSIFTALLLLFLLVFPLLALSNRDPQREERKRKEKECKSQCERSREGKREVRQCKQKCEERYRRDPQREERKRPEKECKSECVRFRERKCEVKQCKQECEGRYRREKGQGRDIGDRARARASGDCQERLVILTLLSRRHLRHTIPLNMGVLRFFLPSPRGPNCFAASRTIASAP</sequence>
<accession>W1P3P0</accession>
<dbReference type="Gramene" id="ERN01580">
    <property type="protein sequence ID" value="ERN01580"/>
    <property type="gene ID" value="AMTR_s00002p00272030"/>
</dbReference>
<keyword evidence="1" id="KW-0472">Membrane</keyword>
<evidence type="ECO:0000313" key="3">
    <source>
        <dbReference type="Proteomes" id="UP000017836"/>
    </source>
</evidence>
<name>W1P3P0_AMBTC</name>
<dbReference type="HOGENOM" id="CLU_1284844_0_0_1"/>
<protein>
    <submittedName>
        <fullName evidence="2">Uncharacterized protein</fullName>
    </submittedName>
</protein>
<dbReference type="EMBL" id="KI394767">
    <property type="protein sequence ID" value="ERN01580.1"/>
    <property type="molecule type" value="Genomic_DNA"/>
</dbReference>
<evidence type="ECO:0000313" key="2">
    <source>
        <dbReference type="EMBL" id="ERN01580.1"/>
    </source>
</evidence>
<keyword evidence="1" id="KW-1133">Transmembrane helix</keyword>
<reference evidence="3" key="1">
    <citation type="journal article" date="2013" name="Science">
        <title>The Amborella genome and the evolution of flowering plants.</title>
        <authorList>
            <consortium name="Amborella Genome Project"/>
        </authorList>
    </citation>
    <scope>NUCLEOTIDE SEQUENCE [LARGE SCALE GENOMIC DNA]</scope>
</reference>
<keyword evidence="3" id="KW-1185">Reference proteome</keyword>